<accession>C3X191</accession>
<dbReference type="Pfam" id="PF10076">
    <property type="entry name" value="Phage_Mu_Gp48"/>
    <property type="match status" value="1"/>
</dbReference>
<gene>
    <name evidence="1" type="ORF">OFAG_00130</name>
</gene>
<reference evidence="1" key="1">
    <citation type="submission" date="2011-10" db="EMBL/GenBank/DDBJ databases">
        <title>The Genome Sequence of Oxalobacter formigenes HOxBLS.</title>
        <authorList>
            <consortium name="The Broad Institute Genome Sequencing Platform"/>
            <person name="Earl A."/>
            <person name="Ward D."/>
            <person name="Feldgarden M."/>
            <person name="Gevers D."/>
            <person name="Allison M.J."/>
            <person name="Humphrey S."/>
            <person name="Young S.K."/>
            <person name="Zeng Q."/>
            <person name="Gargeya S."/>
            <person name="Fitzgerald M."/>
            <person name="Haas B."/>
            <person name="Abouelleil A."/>
            <person name="Alvarado L."/>
            <person name="Arachchi H.M."/>
            <person name="Berlin A."/>
            <person name="Brown A."/>
            <person name="Chapman S.B."/>
            <person name="Chen Z."/>
            <person name="Dunbar C."/>
            <person name="Freedman E."/>
            <person name="Gearin G."/>
            <person name="Goldberg J."/>
            <person name="Griggs A."/>
            <person name="Gujja S."/>
            <person name="Heiman D."/>
            <person name="Howarth C."/>
            <person name="Larson L."/>
            <person name="Lui A."/>
            <person name="MacDonald P.J.P."/>
            <person name="Montmayeur A."/>
            <person name="Murphy C."/>
            <person name="Neiman D."/>
            <person name="Pearson M."/>
            <person name="Priest M."/>
            <person name="Roberts A."/>
            <person name="Saif S."/>
            <person name="Shea T."/>
            <person name="Shenoy N."/>
            <person name="Sisk P."/>
            <person name="Stolte C."/>
            <person name="Sykes S."/>
            <person name="Wortman J."/>
            <person name="Nusbaum C."/>
            <person name="Birren B."/>
        </authorList>
    </citation>
    <scope>NUCLEOTIDE SEQUENCE [LARGE SCALE GENOMIC DNA]</scope>
    <source>
        <strain evidence="1">HOxBLS</strain>
    </source>
</reference>
<dbReference type="InterPro" id="IPR018755">
    <property type="entry name" value="Phage_Mu_Gp48"/>
</dbReference>
<dbReference type="AlphaFoldDB" id="C3X191"/>
<dbReference type="eggNOG" id="COG3778">
    <property type="taxonomic scope" value="Bacteria"/>
</dbReference>
<proteinExistence type="predicted"/>
<evidence type="ECO:0000313" key="2">
    <source>
        <dbReference type="Proteomes" id="UP000003973"/>
    </source>
</evidence>
<comment type="caution">
    <text evidence="1">The sequence shown here is derived from an EMBL/GenBank/DDBJ whole genome shotgun (WGS) entry which is preliminary data.</text>
</comment>
<protein>
    <recommendedName>
        <fullName evidence="3">Phage tail protein</fullName>
    </recommendedName>
</protein>
<dbReference type="Proteomes" id="UP000003973">
    <property type="component" value="Unassembled WGS sequence"/>
</dbReference>
<evidence type="ECO:0008006" key="3">
    <source>
        <dbReference type="Google" id="ProtNLM"/>
    </source>
</evidence>
<keyword evidence="2" id="KW-1185">Reference proteome</keyword>
<dbReference type="HOGENOM" id="CLU_114463_0_0_4"/>
<evidence type="ECO:0000313" key="1">
    <source>
        <dbReference type="EMBL" id="EEO26977.1"/>
    </source>
</evidence>
<organism evidence="1 2">
    <name type="scientific">Oxalobacter paraformigenes</name>
    <dbReference type="NCBI Taxonomy" id="556268"/>
    <lineage>
        <taxon>Bacteria</taxon>
        <taxon>Pseudomonadati</taxon>
        <taxon>Pseudomonadota</taxon>
        <taxon>Betaproteobacteria</taxon>
        <taxon>Burkholderiales</taxon>
        <taxon>Oxalobacteraceae</taxon>
        <taxon>Oxalobacter</taxon>
    </lineage>
</organism>
<dbReference type="EMBL" id="ACDP02000029">
    <property type="protein sequence ID" value="EEO26977.1"/>
    <property type="molecule type" value="Genomic_DNA"/>
</dbReference>
<sequence length="196" mass="22134">MELTDVSADDYRQVLYALMPPGPAFAESDLLLDGLAVEFARCHNRIVSLIKESDPRTTTELLSEWETDAGLPDPCDEALGIDTPLSERRRILCAKLLSTGDQSAAYYQQVAEELGYDVEVHGYRQHTVESRIDEPINGPEWVFAFAIVGPEETIHLSSVEDEVDTPIRWWGNRRLECKIDRIKQSHTIPIFIYGGK</sequence>
<name>C3X191_9BURK</name>
<dbReference type="RefSeq" id="WP_005875708.1">
    <property type="nucleotide sequence ID" value="NZ_CABMNL010000001.1"/>
</dbReference>